<dbReference type="EMBL" id="KQ947425">
    <property type="protein sequence ID" value="KUJ12150.1"/>
    <property type="molecule type" value="Genomic_DNA"/>
</dbReference>
<protein>
    <submittedName>
        <fullName evidence="1">Uncharacterized protein</fullName>
    </submittedName>
</protein>
<reference evidence="1 2" key="1">
    <citation type="submission" date="2015-10" db="EMBL/GenBank/DDBJ databases">
        <title>Full genome of DAOMC 229536 Phialocephala scopiformis, a fungal endophyte of spruce producing the potent anti-insectan compound rugulosin.</title>
        <authorList>
            <consortium name="DOE Joint Genome Institute"/>
            <person name="Walker A.K."/>
            <person name="Frasz S.L."/>
            <person name="Seifert K.A."/>
            <person name="Miller J.D."/>
            <person name="Mondo S.J."/>
            <person name="Labutti K."/>
            <person name="Lipzen A."/>
            <person name="Dockter R."/>
            <person name="Kennedy M."/>
            <person name="Grigoriev I.V."/>
            <person name="Spatafora J.W."/>
        </authorList>
    </citation>
    <scope>NUCLEOTIDE SEQUENCE [LARGE SCALE GENOMIC DNA]</scope>
    <source>
        <strain evidence="1 2">CBS 120377</strain>
    </source>
</reference>
<proteinExistence type="predicted"/>
<accession>A0A194WW05</accession>
<evidence type="ECO:0000313" key="1">
    <source>
        <dbReference type="EMBL" id="KUJ12150.1"/>
    </source>
</evidence>
<name>A0A194WW05_MOLSC</name>
<keyword evidence="2" id="KW-1185">Reference proteome</keyword>
<gene>
    <name evidence="1" type="ORF">LY89DRAFT_673931</name>
</gene>
<dbReference type="Proteomes" id="UP000070700">
    <property type="component" value="Unassembled WGS sequence"/>
</dbReference>
<dbReference type="AlphaFoldDB" id="A0A194WW05"/>
<dbReference type="RefSeq" id="XP_018066505.1">
    <property type="nucleotide sequence ID" value="XM_018213397.1"/>
</dbReference>
<dbReference type="InParanoid" id="A0A194WW05"/>
<sequence length="173" mass="20029">MSTKLQPHQHNDSQQQNITTMKLSTIMLGANTLVGTVSGEFMPFVNDFVSEVKQWDVGMCGSTSERGNPPWEFPKHNLRHMKKDYLTLRQCFELKDDAESFQYQMGWWANTVWAYSGYDCQGEGGGYKLSPGWWKMLTTEYRLFEVCWNTNFTSVTAGGKRHNFTRIRSIMID</sequence>
<dbReference type="KEGG" id="psco:LY89DRAFT_673931"/>
<organism evidence="1 2">
    <name type="scientific">Mollisia scopiformis</name>
    <name type="common">Conifer needle endophyte fungus</name>
    <name type="synonym">Phialocephala scopiformis</name>
    <dbReference type="NCBI Taxonomy" id="149040"/>
    <lineage>
        <taxon>Eukaryota</taxon>
        <taxon>Fungi</taxon>
        <taxon>Dikarya</taxon>
        <taxon>Ascomycota</taxon>
        <taxon>Pezizomycotina</taxon>
        <taxon>Leotiomycetes</taxon>
        <taxon>Helotiales</taxon>
        <taxon>Mollisiaceae</taxon>
        <taxon>Mollisia</taxon>
    </lineage>
</organism>
<evidence type="ECO:0000313" key="2">
    <source>
        <dbReference type="Proteomes" id="UP000070700"/>
    </source>
</evidence>
<dbReference type="GeneID" id="28823123"/>